<organism evidence="1 2">
    <name type="scientific">Streptomyces camelliae</name>
    <dbReference type="NCBI Taxonomy" id="3004093"/>
    <lineage>
        <taxon>Bacteria</taxon>
        <taxon>Bacillati</taxon>
        <taxon>Actinomycetota</taxon>
        <taxon>Actinomycetes</taxon>
        <taxon>Kitasatosporales</taxon>
        <taxon>Streptomycetaceae</taxon>
        <taxon>Streptomyces</taxon>
    </lineage>
</organism>
<evidence type="ECO:0000313" key="1">
    <source>
        <dbReference type="EMBL" id="WBO68903.1"/>
    </source>
</evidence>
<sequence>MQHSLRPEPTVRERLENLWQDELRAPGDLAPSTPVTDRELELAELLIRELAGINVGEVHDDYAHALEQLVEAKITGGEIVEPPEPAPPRWT</sequence>
<dbReference type="EMBL" id="CP115300">
    <property type="protein sequence ID" value="WBO68903.1"/>
    <property type="molecule type" value="Genomic_DNA"/>
</dbReference>
<dbReference type="RefSeq" id="WP_270086124.1">
    <property type="nucleotide sequence ID" value="NZ_CP115300.1"/>
</dbReference>
<name>A0ABY7PE52_9ACTN</name>
<accession>A0ABY7PE52</accession>
<protein>
    <submittedName>
        <fullName evidence="1">Uncharacterized protein</fullName>
    </submittedName>
</protein>
<evidence type="ECO:0000313" key="2">
    <source>
        <dbReference type="Proteomes" id="UP001212326"/>
    </source>
</evidence>
<gene>
    <name evidence="1" type="ORF">O1G22_42055</name>
</gene>
<reference evidence="1 2" key="1">
    <citation type="submission" date="2022-12" db="EMBL/GenBank/DDBJ databases">
        <authorList>
            <person name="Mo P."/>
        </authorList>
    </citation>
    <scope>NUCLEOTIDE SEQUENCE [LARGE SCALE GENOMIC DNA]</scope>
    <source>
        <strain evidence="1 2">HUAS 2-6</strain>
    </source>
</reference>
<keyword evidence="2" id="KW-1185">Reference proteome</keyword>
<dbReference type="Proteomes" id="UP001212326">
    <property type="component" value="Chromosome"/>
</dbReference>
<proteinExistence type="predicted"/>